<evidence type="ECO:0000256" key="1">
    <source>
        <dbReference type="SAM" id="MobiDB-lite"/>
    </source>
</evidence>
<evidence type="ECO:0008006" key="4">
    <source>
        <dbReference type="Google" id="ProtNLM"/>
    </source>
</evidence>
<protein>
    <recommendedName>
        <fullName evidence="4">Reverse transcriptase zinc-binding domain-containing protein</fullName>
    </recommendedName>
</protein>
<organism evidence="2 3">
    <name type="scientific">Ascobolus immersus RN42</name>
    <dbReference type="NCBI Taxonomy" id="1160509"/>
    <lineage>
        <taxon>Eukaryota</taxon>
        <taxon>Fungi</taxon>
        <taxon>Dikarya</taxon>
        <taxon>Ascomycota</taxon>
        <taxon>Pezizomycotina</taxon>
        <taxon>Pezizomycetes</taxon>
        <taxon>Pezizales</taxon>
        <taxon>Ascobolaceae</taxon>
        <taxon>Ascobolus</taxon>
    </lineage>
</organism>
<proteinExistence type="predicted"/>
<dbReference type="Proteomes" id="UP000275078">
    <property type="component" value="Unassembled WGS sequence"/>
</dbReference>
<evidence type="ECO:0000313" key="2">
    <source>
        <dbReference type="EMBL" id="RPA80377.1"/>
    </source>
</evidence>
<dbReference type="EMBL" id="ML119689">
    <property type="protein sequence ID" value="RPA80377.1"/>
    <property type="molecule type" value="Genomic_DNA"/>
</dbReference>
<keyword evidence="3" id="KW-1185">Reference proteome</keyword>
<feature type="compositionally biased region" description="Polar residues" evidence="1">
    <location>
        <begin position="11"/>
        <end position="22"/>
    </location>
</feature>
<evidence type="ECO:0000313" key="3">
    <source>
        <dbReference type="Proteomes" id="UP000275078"/>
    </source>
</evidence>
<accession>A0A3N4I4I1</accession>
<reference evidence="2 3" key="1">
    <citation type="journal article" date="2018" name="Nat. Ecol. Evol.">
        <title>Pezizomycetes genomes reveal the molecular basis of ectomycorrhizal truffle lifestyle.</title>
        <authorList>
            <person name="Murat C."/>
            <person name="Payen T."/>
            <person name="Noel B."/>
            <person name="Kuo A."/>
            <person name="Morin E."/>
            <person name="Chen J."/>
            <person name="Kohler A."/>
            <person name="Krizsan K."/>
            <person name="Balestrini R."/>
            <person name="Da Silva C."/>
            <person name="Montanini B."/>
            <person name="Hainaut M."/>
            <person name="Levati E."/>
            <person name="Barry K.W."/>
            <person name="Belfiori B."/>
            <person name="Cichocki N."/>
            <person name="Clum A."/>
            <person name="Dockter R.B."/>
            <person name="Fauchery L."/>
            <person name="Guy J."/>
            <person name="Iotti M."/>
            <person name="Le Tacon F."/>
            <person name="Lindquist E.A."/>
            <person name="Lipzen A."/>
            <person name="Malagnac F."/>
            <person name="Mello A."/>
            <person name="Molinier V."/>
            <person name="Miyauchi S."/>
            <person name="Poulain J."/>
            <person name="Riccioni C."/>
            <person name="Rubini A."/>
            <person name="Sitrit Y."/>
            <person name="Splivallo R."/>
            <person name="Traeger S."/>
            <person name="Wang M."/>
            <person name="Zifcakova L."/>
            <person name="Wipf D."/>
            <person name="Zambonelli A."/>
            <person name="Paolocci F."/>
            <person name="Nowrousian M."/>
            <person name="Ottonello S."/>
            <person name="Baldrian P."/>
            <person name="Spatafora J.W."/>
            <person name="Henrissat B."/>
            <person name="Nagy L.G."/>
            <person name="Aury J.M."/>
            <person name="Wincker P."/>
            <person name="Grigoriev I.V."/>
            <person name="Bonfante P."/>
            <person name="Martin F.M."/>
        </authorList>
    </citation>
    <scope>NUCLEOTIDE SEQUENCE [LARGE SCALE GENOMIC DNA]</scope>
    <source>
        <strain evidence="2 3">RN42</strain>
    </source>
</reference>
<dbReference type="OrthoDB" id="3942798at2759"/>
<feature type="compositionally biased region" description="Pro residues" evidence="1">
    <location>
        <begin position="1"/>
        <end position="10"/>
    </location>
</feature>
<name>A0A3N4I4I1_ASCIM</name>
<feature type="region of interest" description="Disordered" evidence="1">
    <location>
        <begin position="1"/>
        <end position="22"/>
    </location>
</feature>
<gene>
    <name evidence="2" type="ORF">BJ508DRAFT_327490</name>
</gene>
<sequence>MRPRQPPPPQKQISETATPTATTGVVIVQQEPTPPPKTAAAPGLSYRLAKEGSKKRPAIGYQVVSHAFLKRSTRQQAMTEWATQWEQRRSTRSFMGSPKRRIHPILAHASKRDASRVIQIRSGHGYFNAYLGTIPKSGVLCHCLCGNYNQTPEHLVLYCRWYAQQRQDHLQHLITRAPDGSKRLDIFSAVGTQQLLLFLQATPIALRPQVAREWVSGFGDISQDLD</sequence>
<dbReference type="AlphaFoldDB" id="A0A3N4I4I1"/>